<name>A0A2U2PMR0_9SPHI</name>
<accession>A0A2U2PMR0</accession>
<dbReference type="Gene3D" id="3.55.50.30">
    <property type="match status" value="1"/>
</dbReference>
<dbReference type="Proteomes" id="UP000245647">
    <property type="component" value="Unassembled WGS sequence"/>
</dbReference>
<evidence type="ECO:0000259" key="2">
    <source>
        <dbReference type="Pfam" id="PF04773"/>
    </source>
</evidence>
<proteinExistence type="predicted"/>
<dbReference type="InterPro" id="IPR006860">
    <property type="entry name" value="FecR"/>
</dbReference>
<dbReference type="PANTHER" id="PTHR30273">
    <property type="entry name" value="PERIPLASMIC SIGNAL SENSOR AND SIGMA FACTOR ACTIVATOR FECR-RELATED"/>
    <property type="match status" value="1"/>
</dbReference>
<feature type="transmembrane region" description="Helical" evidence="1">
    <location>
        <begin position="89"/>
        <end position="106"/>
    </location>
</feature>
<organism evidence="4 5">
    <name type="scientific">Pararcticibacter amylolyticus</name>
    <dbReference type="NCBI Taxonomy" id="2173175"/>
    <lineage>
        <taxon>Bacteria</taxon>
        <taxon>Pseudomonadati</taxon>
        <taxon>Bacteroidota</taxon>
        <taxon>Sphingobacteriia</taxon>
        <taxon>Sphingobacteriales</taxon>
        <taxon>Sphingobacteriaceae</taxon>
        <taxon>Pararcticibacter</taxon>
    </lineage>
</organism>
<comment type="caution">
    <text evidence="4">The sequence shown here is derived from an EMBL/GenBank/DDBJ whole genome shotgun (WGS) entry which is preliminary data.</text>
</comment>
<dbReference type="EMBL" id="QEAS01000001">
    <property type="protein sequence ID" value="PWG82469.1"/>
    <property type="molecule type" value="Genomic_DNA"/>
</dbReference>
<feature type="domain" description="FecR protein" evidence="2">
    <location>
        <begin position="187"/>
        <end position="283"/>
    </location>
</feature>
<dbReference type="InterPro" id="IPR032508">
    <property type="entry name" value="FecR_C"/>
</dbReference>
<feature type="domain" description="Protein FecR C-terminal" evidence="3">
    <location>
        <begin position="322"/>
        <end position="391"/>
    </location>
</feature>
<keyword evidence="1" id="KW-1133">Transmembrane helix</keyword>
<dbReference type="Gene3D" id="2.60.120.1440">
    <property type="match status" value="1"/>
</dbReference>
<dbReference type="Pfam" id="PF04773">
    <property type="entry name" value="FecR"/>
    <property type="match status" value="1"/>
</dbReference>
<dbReference type="PANTHER" id="PTHR30273:SF2">
    <property type="entry name" value="PROTEIN FECR"/>
    <property type="match status" value="1"/>
</dbReference>
<dbReference type="InterPro" id="IPR012373">
    <property type="entry name" value="Ferrdict_sens_TM"/>
</dbReference>
<evidence type="ECO:0000313" key="5">
    <source>
        <dbReference type="Proteomes" id="UP000245647"/>
    </source>
</evidence>
<evidence type="ECO:0000259" key="3">
    <source>
        <dbReference type="Pfam" id="PF16344"/>
    </source>
</evidence>
<evidence type="ECO:0000256" key="1">
    <source>
        <dbReference type="SAM" id="Phobius"/>
    </source>
</evidence>
<keyword evidence="1" id="KW-0472">Membrane</keyword>
<sequence>MNALLYSYINGPLFIVTIMNRELINTLIDKYRNGSASEAEKQTLMRWYRQAGEEESVFPGDEHEVENQMLKRLQLDIKGRDQQINWRRWYVAASLVAVFSAGILLFKNQAFKHPEQTAEHGKMIIPGGNKAILTLANGTRISLTDAQQGDVANQSGIRVTKTGEGELLYVVGNRKQTVGEAIIEYNTIETPRGGQYQLRLPDGTAIWLNSVSSVRFPVNFTSLKERRIELKGEAYFEVAADKMRPFRVIAGTQKIEVLGTDFNISAFPDEPVSRTTLLSGAVKVLSGGSSALLKPGQQAEARGGIEIKTVDPSEVVAWKNGYFRFDDERLESIMRKISRWYNVDVSFADESLKNEQFATAARRSTGISELLRSMEQTGNVKFDIKGSFITVRHKNK</sequence>
<keyword evidence="1" id="KW-0812">Transmembrane</keyword>
<evidence type="ECO:0000313" key="4">
    <source>
        <dbReference type="EMBL" id="PWG82469.1"/>
    </source>
</evidence>
<protein>
    <submittedName>
        <fullName evidence="4">Anti-sigma factor</fullName>
    </submittedName>
</protein>
<gene>
    <name evidence="4" type="ORF">DDR33_00970</name>
</gene>
<keyword evidence="5" id="KW-1185">Reference proteome</keyword>
<dbReference type="GO" id="GO:0016989">
    <property type="term" value="F:sigma factor antagonist activity"/>
    <property type="evidence" value="ECO:0007669"/>
    <property type="project" value="TreeGrafter"/>
</dbReference>
<dbReference type="Pfam" id="PF16344">
    <property type="entry name" value="FecR_C"/>
    <property type="match status" value="1"/>
</dbReference>
<dbReference type="AlphaFoldDB" id="A0A2U2PMR0"/>
<reference evidence="4 5" key="1">
    <citation type="submission" date="2018-04" db="EMBL/GenBank/DDBJ databases">
        <title>Pedobacter chongqingensis sp. nov., isolated from a rottenly hemp rope.</title>
        <authorList>
            <person name="Cai Y."/>
        </authorList>
    </citation>
    <scope>NUCLEOTIDE SEQUENCE [LARGE SCALE GENOMIC DNA]</scope>
    <source>
        <strain evidence="4 5">FJ4-8</strain>
    </source>
</reference>